<dbReference type="EMBL" id="CP030032">
    <property type="protein sequence ID" value="AWV90442.1"/>
    <property type="molecule type" value="Genomic_DNA"/>
</dbReference>
<evidence type="ECO:0000313" key="2">
    <source>
        <dbReference type="Proteomes" id="UP000249799"/>
    </source>
</evidence>
<proteinExistence type="predicted"/>
<dbReference type="Pfam" id="PF07075">
    <property type="entry name" value="NamZ_N"/>
    <property type="match status" value="1"/>
</dbReference>
<dbReference type="InterPro" id="IPR048502">
    <property type="entry name" value="NamZ_N"/>
</dbReference>
<dbReference type="Gene3D" id="3.40.50.12170">
    <property type="entry name" value="Uncharacterised protein PF07075, DUF1343"/>
    <property type="match status" value="1"/>
</dbReference>
<protein>
    <submittedName>
        <fullName evidence="1">DUF1343 domain-containing protein</fullName>
    </submittedName>
</protein>
<dbReference type="InterPro" id="IPR048503">
    <property type="entry name" value="NamZ_C"/>
</dbReference>
<name>A0A2Z4FNI6_9DELT</name>
<reference evidence="1 2" key="1">
    <citation type="submission" date="2018-06" db="EMBL/GenBank/DDBJ databases">
        <title>Lujinxingia sediminis gen. nov. sp. nov., a new facultative anaerobic member of the class Deltaproteobacteria, and proposal of Lujinxingaceae fam. nov.</title>
        <authorList>
            <person name="Guo L.-Y."/>
            <person name="Li C.-M."/>
            <person name="Wang S."/>
            <person name="Du Z.-J."/>
        </authorList>
    </citation>
    <scope>NUCLEOTIDE SEQUENCE [LARGE SCALE GENOMIC DNA]</scope>
    <source>
        <strain evidence="1 2">FA350</strain>
    </source>
</reference>
<dbReference type="Gene3D" id="3.90.1150.140">
    <property type="match status" value="1"/>
</dbReference>
<dbReference type="OrthoDB" id="5705574at2"/>
<dbReference type="GO" id="GO:0033922">
    <property type="term" value="F:peptidoglycan beta-N-acetylmuramidase activity"/>
    <property type="evidence" value="ECO:0007669"/>
    <property type="project" value="InterPro"/>
</dbReference>
<dbReference type="Pfam" id="PF20732">
    <property type="entry name" value="NamZ_C"/>
    <property type="match status" value="1"/>
</dbReference>
<dbReference type="PANTHER" id="PTHR42915">
    <property type="entry name" value="HYPOTHETICAL 460 KDA PROTEIN IN FEUA-SIGW INTERGENIC REGION [PRECURSOR]"/>
    <property type="match status" value="1"/>
</dbReference>
<dbReference type="RefSeq" id="WP_111335899.1">
    <property type="nucleotide sequence ID" value="NZ_CP030032.1"/>
</dbReference>
<dbReference type="Proteomes" id="UP000249799">
    <property type="component" value="Chromosome"/>
</dbReference>
<organism evidence="1 2">
    <name type="scientific">Bradymonas sediminis</name>
    <dbReference type="NCBI Taxonomy" id="1548548"/>
    <lineage>
        <taxon>Bacteria</taxon>
        <taxon>Deltaproteobacteria</taxon>
        <taxon>Bradymonadales</taxon>
        <taxon>Bradymonadaceae</taxon>
        <taxon>Bradymonas</taxon>
    </lineage>
</organism>
<sequence length="394" mass="44012">MKIRVETGLDQLLADRARISRLAGARVGLLANPTTVDHTLEHAIDALAARGVELKRLFGPEHGVRAEAQDMESVSETRDPISGIPTVSLYGSTFESLQPSAEDLADLDIVIADIQDIGSRYYTYAYTIGLMMQACGEAGVEVWVLDRPNPITGVGMEGNIVRDEMRSFVGMQPLMTRHGMTLGELAHFFAKYCCWECEYEVIEMKGWRREMWFDETGLPWVMPSPNMPTLDTAIVYPGQCILEGTTLSEARGTTRPFELFGAPGLDAVRLRERMMAFNLPGVEYRLASFRPMFQKHANATCAGLQIHVTDRDVFESVAMSYAIISALLEQPGVMEWRTKAYEFVDDILAIDLLIGDVARREALEAGQNPVEVANAEDPMREEFLARRESCLLYK</sequence>
<dbReference type="PANTHER" id="PTHR42915:SF1">
    <property type="entry name" value="PEPTIDOGLYCAN BETA-N-ACETYLMURAMIDASE NAMZ"/>
    <property type="match status" value="1"/>
</dbReference>
<evidence type="ECO:0000313" key="1">
    <source>
        <dbReference type="EMBL" id="AWV90442.1"/>
    </source>
</evidence>
<dbReference type="AlphaFoldDB" id="A0A2Z4FNI6"/>
<dbReference type="InterPro" id="IPR008302">
    <property type="entry name" value="NamZ"/>
</dbReference>
<accession>A0A2Z4FNI6</accession>
<gene>
    <name evidence="1" type="ORF">DN745_14325</name>
</gene>
<dbReference type="KEGG" id="bsed:DN745_14325"/>
<dbReference type="PIRSF" id="PIRSF016719">
    <property type="entry name" value="UCP016719"/>
    <property type="match status" value="1"/>
</dbReference>
<keyword evidence="2" id="KW-1185">Reference proteome</keyword>